<keyword evidence="2" id="KW-0238">DNA-binding</keyword>
<dbReference type="PANTHER" id="PTHR30349">
    <property type="entry name" value="PHAGE INTEGRASE-RELATED"/>
    <property type="match status" value="1"/>
</dbReference>
<evidence type="ECO:0000256" key="1">
    <source>
        <dbReference type="ARBA" id="ARBA00022908"/>
    </source>
</evidence>
<dbReference type="CDD" id="cd00397">
    <property type="entry name" value="DNA_BRE_C"/>
    <property type="match status" value="1"/>
</dbReference>
<reference evidence="7" key="1">
    <citation type="submission" date="2015-10" db="EMBL/GenBank/DDBJ databases">
        <authorList>
            <person name="Lehtovirta-Morley L.E."/>
            <person name="Vieille C."/>
        </authorList>
    </citation>
    <scope>NUCLEOTIDE SEQUENCE [LARGE SCALE GENOMIC DNA]</scope>
</reference>
<dbReference type="EMBL" id="LN890280">
    <property type="protein sequence ID" value="CUR52695.1"/>
    <property type="molecule type" value="Genomic_DNA"/>
</dbReference>
<evidence type="ECO:0000313" key="7">
    <source>
        <dbReference type="Proteomes" id="UP000196239"/>
    </source>
</evidence>
<gene>
    <name evidence="6" type="ORF">NDEV_1933</name>
</gene>
<protein>
    <submittedName>
        <fullName evidence="6">Integrase family protein</fullName>
    </submittedName>
</protein>
<keyword evidence="7" id="KW-1185">Reference proteome</keyword>
<proteinExistence type="predicted"/>
<dbReference type="PROSITE" id="PS51898">
    <property type="entry name" value="TYR_RECOMBINASE"/>
    <property type="match status" value="1"/>
</dbReference>
<evidence type="ECO:0000313" key="6">
    <source>
        <dbReference type="EMBL" id="CUR52695.1"/>
    </source>
</evidence>
<dbReference type="InterPro" id="IPR002104">
    <property type="entry name" value="Integrase_catalytic"/>
</dbReference>
<dbReference type="KEGG" id="ndv:NDEV_1933"/>
<dbReference type="GO" id="GO:0006310">
    <property type="term" value="P:DNA recombination"/>
    <property type="evidence" value="ECO:0007669"/>
    <property type="project" value="UniProtKB-KW"/>
</dbReference>
<dbReference type="PANTHER" id="PTHR30349:SF41">
    <property type="entry name" value="INTEGRASE_RECOMBINASE PROTEIN MJ0367-RELATED"/>
    <property type="match status" value="1"/>
</dbReference>
<keyword evidence="3" id="KW-0233">DNA recombination</keyword>
<keyword evidence="4" id="KW-0175">Coiled coil</keyword>
<dbReference type="SUPFAM" id="SSF56349">
    <property type="entry name" value="DNA breaking-rejoining enzymes"/>
    <property type="match status" value="1"/>
</dbReference>
<name>A0A128A5R3_9ARCH</name>
<accession>A0A128A5R3</accession>
<dbReference type="Pfam" id="PF00589">
    <property type="entry name" value="Phage_integrase"/>
    <property type="match status" value="1"/>
</dbReference>
<dbReference type="Proteomes" id="UP000196239">
    <property type="component" value="Chromosome 1"/>
</dbReference>
<evidence type="ECO:0000259" key="5">
    <source>
        <dbReference type="PROSITE" id="PS51898"/>
    </source>
</evidence>
<evidence type="ECO:0000256" key="3">
    <source>
        <dbReference type="ARBA" id="ARBA00023172"/>
    </source>
</evidence>
<dbReference type="GO" id="GO:0003677">
    <property type="term" value="F:DNA binding"/>
    <property type="evidence" value="ECO:0007669"/>
    <property type="project" value="UniProtKB-KW"/>
</dbReference>
<organism evidence="6 7">
    <name type="scientific">Nitrosotalea devaniterrae</name>
    <dbReference type="NCBI Taxonomy" id="1078905"/>
    <lineage>
        <taxon>Archaea</taxon>
        <taxon>Nitrososphaerota</taxon>
        <taxon>Nitrososphaeria</taxon>
        <taxon>Nitrosotaleales</taxon>
        <taxon>Nitrosotaleaceae</taxon>
        <taxon>Nitrosotalea</taxon>
    </lineage>
</organism>
<sequence>MQKQRSLLVFEESIQSPNTMKLYMQNFGKFMKHFAIQDHDSLLAIPDDKLQVMLEDYLFYLKKHLSPNTIPVAMAPLELFFTVNDRNPNFKKLHKMYPTPVKKTGNKAWTTKDIQDMLKSTTKKRTRAILLFLASTGARIGTVAEIKLGNLVELSGKCKAVQFYEGSNEEYWGFLIPEASKALDEYLDERRKDGERIGQHSPVFRSGYKLASLVARPISKKMAQMLLIKCIQNSSILRTKSGKRYDVQTAHGFRKRFNTILKLNSSVNPNIAEKLMGHKKGLDGVYLVPTRDECFAEFQKAMTDLTIDDSERLRSRNEKLEAEKLELEKREKDIRLLKQNDVMKDDAIANLSDQVIVLSRRVEELSRKN</sequence>
<evidence type="ECO:0000256" key="2">
    <source>
        <dbReference type="ARBA" id="ARBA00023125"/>
    </source>
</evidence>
<keyword evidence="1" id="KW-0229">DNA integration</keyword>
<feature type="domain" description="Tyr recombinase" evidence="5">
    <location>
        <begin position="104"/>
        <end position="304"/>
    </location>
</feature>
<dbReference type="Gene3D" id="1.10.443.10">
    <property type="entry name" value="Intergrase catalytic core"/>
    <property type="match status" value="1"/>
</dbReference>
<dbReference type="InterPro" id="IPR011010">
    <property type="entry name" value="DNA_brk_join_enz"/>
</dbReference>
<dbReference type="GO" id="GO:0015074">
    <property type="term" value="P:DNA integration"/>
    <property type="evidence" value="ECO:0007669"/>
    <property type="project" value="UniProtKB-KW"/>
</dbReference>
<dbReference type="AlphaFoldDB" id="A0A128A5R3"/>
<feature type="coiled-coil region" evidence="4">
    <location>
        <begin position="310"/>
        <end position="368"/>
    </location>
</feature>
<dbReference type="InterPro" id="IPR013762">
    <property type="entry name" value="Integrase-like_cat_sf"/>
</dbReference>
<dbReference type="InterPro" id="IPR050090">
    <property type="entry name" value="Tyrosine_recombinase_XerCD"/>
</dbReference>
<evidence type="ECO:0000256" key="4">
    <source>
        <dbReference type="SAM" id="Coils"/>
    </source>
</evidence>